<dbReference type="AlphaFoldDB" id="A0A7M7KV45"/>
<dbReference type="OMA" id="TSGPWNK"/>
<dbReference type="FunCoup" id="A0A7M7KV45">
    <property type="interactions" value="992"/>
</dbReference>
<dbReference type="Proteomes" id="UP000594260">
    <property type="component" value="Unplaced"/>
</dbReference>
<feature type="compositionally biased region" description="Polar residues" evidence="2">
    <location>
        <begin position="150"/>
        <end position="175"/>
    </location>
</feature>
<evidence type="ECO:0000313" key="3">
    <source>
        <dbReference type="EnsemblMetazoa" id="XP_022671112"/>
    </source>
</evidence>
<dbReference type="GeneID" id="111254483"/>
<feature type="compositionally biased region" description="Basic and acidic residues" evidence="2">
    <location>
        <begin position="134"/>
        <end position="149"/>
    </location>
</feature>
<evidence type="ECO:0000313" key="4">
    <source>
        <dbReference type="Proteomes" id="UP000594260"/>
    </source>
</evidence>
<dbReference type="GO" id="GO:0005737">
    <property type="term" value="C:cytoplasm"/>
    <property type="evidence" value="ECO:0007669"/>
    <property type="project" value="TreeGrafter"/>
</dbReference>
<dbReference type="RefSeq" id="XP_022671112.1">
    <property type="nucleotide sequence ID" value="XM_022815377.1"/>
</dbReference>
<organism evidence="3 4">
    <name type="scientific">Varroa destructor</name>
    <name type="common">Honeybee mite</name>
    <dbReference type="NCBI Taxonomy" id="109461"/>
    <lineage>
        <taxon>Eukaryota</taxon>
        <taxon>Metazoa</taxon>
        <taxon>Ecdysozoa</taxon>
        <taxon>Arthropoda</taxon>
        <taxon>Chelicerata</taxon>
        <taxon>Arachnida</taxon>
        <taxon>Acari</taxon>
        <taxon>Parasitiformes</taxon>
        <taxon>Mesostigmata</taxon>
        <taxon>Gamasina</taxon>
        <taxon>Dermanyssoidea</taxon>
        <taxon>Varroidae</taxon>
        <taxon>Varroa</taxon>
    </lineage>
</organism>
<sequence length="289" mass="31426">MADLQSFFAKKDKKKKSKKPETFTPDDLMKKIEQDTQGLADPGYDSNGDTKNTPKSIALSLPNSGKEDEEWNEFETDKEVDLSTLKIQNLGEKEKERQDENDQESLKKAVEESKSTMKWNIPQEESSDEEDNQQDGKKSDEKEGTKKEANGTSGYKDTEQQTANNANDSKSNVASSEGKYIPPAMRAIFERTSGPPSTASGGPNLAPLTIKRGGNQNRNLDVNSIDQFPSLGATVQSAGAWGSGAGAQQDGAGAFTSVRKGARGTTEGQDQNALSTSNKYAMLKNQNRT</sequence>
<feature type="region of interest" description="Disordered" evidence="2">
    <location>
        <begin position="242"/>
        <end position="273"/>
    </location>
</feature>
<evidence type="ECO:0000256" key="1">
    <source>
        <dbReference type="ARBA" id="ARBA00006062"/>
    </source>
</evidence>
<feature type="region of interest" description="Disordered" evidence="2">
    <location>
        <begin position="1"/>
        <end position="218"/>
    </location>
</feature>
<feature type="compositionally biased region" description="Basic and acidic residues" evidence="2">
    <location>
        <begin position="91"/>
        <end position="115"/>
    </location>
</feature>
<dbReference type="OrthoDB" id="6513227at2759"/>
<proteinExistence type="inferred from homology"/>
<evidence type="ECO:0008006" key="5">
    <source>
        <dbReference type="Google" id="ProtNLM"/>
    </source>
</evidence>
<evidence type="ECO:0000256" key="2">
    <source>
        <dbReference type="SAM" id="MobiDB-lite"/>
    </source>
</evidence>
<comment type="similarity">
    <text evidence="1">Belongs to the CDV3 family.</text>
</comment>
<name>A0A7M7KV45_VARDE</name>
<dbReference type="InterPro" id="IPR026806">
    <property type="entry name" value="CDV3"/>
</dbReference>
<dbReference type="PANTHER" id="PTHR16284">
    <property type="entry name" value="PROTEIN CDV3 HOMOLOG"/>
    <property type="match status" value="1"/>
</dbReference>
<reference evidence="3" key="1">
    <citation type="submission" date="2021-01" db="UniProtKB">
        <authorList>
            <consortium name="EnsemblMetazoa"/>
        </authorList>
    </citation>
    <scope>IDENTIFICATION</scope>
</reference>
<dbReference type="PANTHER" id="PTHR16284:SF13">
    <property type="entry name" value="PROTEIN CDV3 HOMOLOG"/>
    <property type="match status" value="1"/>
</dbReference>
<protein>
    <recommendedName>
        <fullName evidence="5">Protein CDV3 homolog</fullName>
    </recommendedName>
</protein>
<feature type="compositionally biased region" description="Low complexity" evidence="2">
    <location>
        <begin position="242"/>
        <end position="254"/>
    </location>
</feature>
<accession>A0A7M7KV45</accession>
<dbReference type="KEGG" id="vde:111254483"/>
<dbReference type="EnsemblMetazoa" id="XM_022815377">
    <property type="protein sequence ID" value="XP_022671112"/>
    <property type="gene ID" value="LOC111254483"/>
</dbReference>
<keyword evidence="4" id="KW-1185">Reference proteome</keyword>
<dbReference type="InParanoid" id="A0A7M7KV45"/>